<organism evidence="1 2">
    <name type="scientific">Lentibacillus halodurans</name>
    <dbReference type="NCBI Taxonomy" id="237679"/>
    <lineage>
        <taxon>Bacteria</taxon>
        <taxon>Bacillati</taxon>
        <taxon>Bacillota</taxon>
        <taxon>Bacilli</taxon>
        <taxon>Bacillales</taxon>
        <taxon>Bacillaceae</taxon>
        <taxon>Lentibacillus</taxon>
    </lineage>
</organism>
<dbReference type="STRING" id="237679.SAMN04488072_12137"/>
<evidence type="ECO:0000313" key="2">
    <source>
        <dbReference type="Proteomes" id="UP000198642"/>
    </source>
</evidence>
<dbReference type="AlphaFoldDB" id="A0A1I1AIR7"/>
<protein>
    <submittedName>
        <fullName evidence="1">Uncharacterized protein</fullName>
    </submittedName>
</protein>
<name>A0A1I1AIR7_9BACI</name>
<dbReference type="InterPro" id="IPR027417">
    <property type="entry name" value="P-loop_NTPase"/>
</dbReference>
<dbReference type="EMBL" id="FOJW01000021">
    <property type="protein sequence ID" value="SFB37827.1"/>
    <property type="molecule type" value="Genomic_DNA"/>
</dbReference>
<dbReference type="Gene3D" id="3.40.50.300">
    <property type="entry name" value="P-loop containing nucleotide triphosphate hydrolases"/>
    <property type="match status" value="1"/>
</dbReference>
<keyword evidence="2" id="KW-1185">Reference proteome</keyword>
<reference evidence="1 2" key="1">
    <citation type="submission" date="2016-10" db="EMBL/GenBank/DDBJ databases">
        <authorList>
            <person name="de Groot N.N."/>
        </authorList>
    </citation>
    <scope>NUCLEOTIDE SEQUENCE [LARGE SCALE GENOMIC DNA]</scope>
    <source>
        <strain evidence="1 2">CGMCC 1.3702</strain>
    </source>
</reference>
<dbReference type="OrthoDB" id="7062933at2"/>
<evidence type="ECO:0000313" key="1">
    <source>
        <dbReference type="EMBL" id="SFB37827.1"/>
    </source>
</evidence>
<accession>A0A1I1AIR7</accession>
<sequence length="67" mass="7286">MATWGVNNGESIHQPYIEIRGTQENNLKSITVQIPKGKITIFVAVSGSGRSSIVNGEYQYYVLVAGT</sequence>
<proteinExistence type="predicted"/>
<dbReference type="Proteomes" id="UP000198642">
    <property type="component" value="Unassembled WGS sequence"/>
</dbReference>
<gene>
    <name evidence="1" type="ORF">SAMN04488072_12137</name>
</gene>